<comment type="caution">
    <text evidence="1">The sequence shown here is derived from an EMBL/GenBank/DDBJ whole genome shotgun (WGS) entry which is preliminary data.</text>
</comment>
<protein>
    <submittedName>
        <fullName evidence="1">Uncharacterized protein</fullName>
    </submittedName>
</protein>
<name>A0A9P5ZLZ3_PLEER</name>
<sequence length="225" mass="24721">MARCFSAGRMSIVYLPNLTQSSVELYLYKGLTVMDIFTLHLLDYNPDILEQPENSPRAGTVGNFVGEEFRGLGIQTSNVEHQHHNQLADQSKRGFGAARTIEPGDHDIMETTASWINGSGAKIVMMFAKVDEAPKLFVKSAITLLLTIGKHFVAIQQPILVMPSPADDIFLSEPGTDGLQNLKLLLVSIKQCIATGQVNENRHGSSFWHLAKVVIYLLVGQLLGC</sequence>
<dbReference type="AlphaFoldDB" id="A0A9P5ZLZ3"/>
<accession>A0A9P5ZLZ3</accession>
<dbReference type="EMBL" id="MU154669">
    <property type="protein sequence ID" value="KAF9489493.1"/>
    <property type="molecule type" value="Genomic_DNA"/>
</dbReference>
<gene>
    <name evidence="1" type="ORF">BDN71DRAFT_1528229</name>
</gene>
<evidence type="ECO:0000313" key="1">
    <source>
        <dbReference type="EMBL" id="KAF9489493.1"/>
    </source>
</evidence>
<keyword evidence="2" id="KW-1185">Reference proteome</keyword>
<dbReference type="Proteomes" id="UP000807025">
    <property type="component" value="Unassembled WGS sequence"/>
</dbReference>
<evidence type="ECO:0000313" key="2">
    <source>
        <dbReference type="Proteomes" id="UP000807025"/>
    </source>
</evidence>
<organism evidence="1 2">
    <name type="scientific">Pleurotus eryngii</name>
    <name type="common">Boletus of the steppes</name>
    <dbReference type="NCBI Taxonomy" id="5323"/>
    <lineage>
        <taxon>Eukaryota</taxon>
        <taxon>Fungi</taxon>
        <taxon>Dikarya</taxon>
        <taxon>Basidiomycota</taxon>
        <taxon>Agaricomycotina</taxon>
        <taxon>Agaricomycetes</taxon>
        <taxon>Agaricomycetidae</taxon>
        <taxon>Agaricales</taxon>
        <taxon>Pleurotineae</taxon>
        <taxon>Pleurotaceae</taxon>
        <taxon>Pleurotus</taxon>
    </lineage>
</organism>
<reference evidence="1" key="1">
    <citation type="submission" date="2020-11" db="EMBL/GenBank/DDBJ databases">
        <authorList>
            <consortium name="DOE Joint Genome Institute"/>
            <person name="Ahrendt S."/>
            <person name="Riley R."/>
            <person name="Andreopoulos W."/>
            <person name="Labutti K."/>
            <person name="Pangilinan J."/>
            <person name="Ruiz-Duenas F.J."/>
            <person name="Barrasa J.M."/>
            <person name="Sanchez-Garcia M."/>
            <person name="Camarero S."/>
            <person name="Miyauchi S."/>
            <person name="Serrano A."/>
            <person name="Linde D."/>
            <person name="Babiker R."/>
            <person name="Drula E."/>
            <person name="Ayuso-Fernandez I."/>
            <person name="Pacheco R."/>
            <person name="Padilla G."/>
            <person name="Ferreira P."/>
            <person name="Barriuso J."/>
            <person name="Kellner H."/>
            <person name="Castanera R."/>
            <person name="Alfaro M."/>
            <person name="Ramirez L."/>
            <person name="Pisabarro A.G."/>
            <person name="Kuo A."/>
            <person name="Tritt A."/>
            <person name="Lipzen A."/>
            <person name="He G."/>
            <person name="Yan M."/>
            <person name="Ng V."/>
            <person name="Cullen D."/>
            <person name="Martin F."/>
            <person name="Rosso M.-N."/>
            <person name="Henrissat B."/>
            <person name="Hibbett D."/>
            <person name="Martinez A.T."/>
            <person name="Grigoriev I.V."/>
        </authorList>
    </citation>
    <scope>NUCLEOTIDE SEQUENCE</scope>
    <source>
        <strain evidence="1">ATCC 90797</strain>
    </source>
</reference>
<proteinExistence type="predicted"/>